<proteinExistence type="predicted"/>
<protein>
    <recommendedName>
        <fullName evidence="2">PPM-type phosphatase domain-containing protein</fullName>
    </recommendedName>
</protein>
<comment type="caution">
    <text evidence="3">The sequence shown here is derived from an EMBL/GenBank/DDBJ whole genome shotgun (WGS) entry which is preliminary data.</text>
</comment>
<evidence type="ECO:0000259" key="2">
    <source>
        <dbReference type="SMART" id="SM00331"/>
    </source>
</evidence>
<evidence type="ECO:0000256" key="1">
    <source>
        <dbReference type="ARBA" id="ARBA00022801"/>
    </source>
</evidence>
<dbReference type="Pfam" id="PF07228">
    <property type="entry name" value="SpoIIE"/>
    <property type="match status" value="1"/>
</dbReference>
<dbReference type="InterPro" id="IPR052016">
    <property type="entry name" value="Bact_Sigma-Reg"/>
</dbReference>
<organism evidence="3 4">
    <name type="scientific">Parahalioglobus pacificus</name>
    <dbReference type="NCBI Taxonomy" id="930806"/>
    <lineage>
        <taxon>Bacteria</taxon>
        <taxon>Pseudomonadati</taxon>
        <taxon>Pseudomonadota</taxon>
        <taxon>Gammaproteobacteria</taxon>
        <taxon>Cellvibrionales</taxon>
        <taxon>Halieaceae</taxon>
        <taxon>Parahalioglobus</taxon>
    </lineage>
</organism>
<sequence>MSKAPELPQAPISIDVLHDEVEVAREIQFSILPPEMPNVPGYELWGMLRPTAHTGGDMFDLVALEQGVFVLLGDATGHGYGPALSATQMQAMFRVAFRLGANLDQAYVHVNNQMSEDLPEDRFVTAFLGFLDPQTHRLRYHSAGQAPILHFKAESGQCDWYGPTTFPLGSLPVDRAAADMTLAMGPGDVVALLSDGVYEYPDGGEHVFGTERVSKLISEGGERSLSELSSDLLAALATFGEGAVQEDDITVVLLRRSA</sequence>
<dbReference type="RefSeq" id="WP_189478007.1">
    <property type="nucleotide sequence ID" value="NZ_BMYM01000002.1"/>
</dbReference>
<evidence type="ECO:0000313" key="3">
    <source>
        <dbReference type="EMBL" id="GHD36012.1"/>
    </source>
</evidence>
<dbReference type="EMBL" id="BMYM01000002">
    <property type="protein sequence ID" value="GHD36012.1"/>
    <property type="molecule type" value="Genomic_DNA"/>
</dbReference>
<keyword evidence="1" id="KW-0378">Hydrolase</keyword>
<dbReference type="GO" id="GO:0016791">
    <property type="term" value="F:phosphatase activity"/>
    <property type="evidence" value="ECO:0007669"/>
    <property type="project" value="TreeGrafter"/>
</dbReference>
<keyword evidence="4" id="KW-1185">Reference proteome</keyword>
<accession>A0A918XLM3</accession>
<dbReference type="PANTHER" id="PTHR43156:SF2">
    <property type="entry name" value="STAGE II SPORULATION PROTEIN E"/>
    <property type="match status" value="1"/>
</dbReference>
<dbReference type="InterPro" id="IPR001932">
    <property type="entry name" value="PPM-type_phosphatase-like_dom"/>
</dbReference>
<reference evidence="3" key="2">
    <citation type="submission" date="2020-09" db="EMBL/GenBank/DDBJ databases">
        <authorList>
            <person name="Sun Q."/>
            <person name="Kim S."/>
        </authorList>
    </citation>
    <scope>NUCLEOTIDE SEQUENCE</scope>
    <source>
        <strain evidence="3">KCTC 23430</strain>
    </source>
</reference>
<dbReference type="Gene3D" id="3.60.40.10">
    <property type="entry name" value="PPM-type phosphatase domain"/>
    <property type="match status" value="1"/>
</dbReference>
<evidence type="ECO:0000313" key="4">
    <source>
        <dbReference type="Proteomes" id="UP000644693"/>
    </source>
</evidence>
<dbReference type="InterPro" id="IPR036457">
    <property type="entry name" value="PPM-type-like_dom_sf"/>
</dbReference>
<dbReference type="PANTHER" id="PTHR43156">
    <property type="entry name" value="STAGE II SPORULATION PROTEIN E-RELATED"/>
    <property type="match status" value="1"/>
</dbReference>
<gene>
    <name evidence="3" type="ORF">GCM10007053_23780</name>
</gene>
<name>A0A918XLM3_9GAMM</name>
<dbReference type="SMART" id="SM00331">
    <property type="entry name" value="PP2C_SIG"/>
    <property type="match status" value="1"/>
</dbReference>
<feature type="domain" description="PPM-type phosphatase" evidence="2">
    <location>
        <begin position="39"/>
        <end position="256"/>
    </location>
</feature>
<reference evidence="3" key="1">
    <citation type="journal article" date="2014" name="Int. J. Syst. Evol. Microbiol.">
        <title>Complete genome sequence of Corynebacterium casei LMG S-19264T (=DSM 44701T), isolated from a smear-ripened cheese.</title>
        <authorList>
            <consortium name="US DOE Joint Genome Institute (JGI-PGF)"/>
            <person name="Walter F."/>
            <person name="Albersmeier A."/>
            <person name="Kalinowski J."/>
            <person name="Ruckert C."/>
        </authorList>
    </citation>
    <scope>NUCLEOTIDE SEQUENCE</scope>
    <source>
        <strain evidence="3">KCTC 23430</strain>
    </source>
</reference>
<dbReference type="Proteomes" id="UP000644693">
    <property type="component" value="Unassembled WGS sequence"/>
</dbReference>
<dbReference type="AlphaFoldDB" id="A0A918XLM3"/>
<dbReference type="SUPFAM" id="SSF81606">
    <property type="entry name" value="PP2C-like"/>
    <property type="match status" value="1"/>
</dbReference>